<reference evidence="4 5" key="1">
    <citation type="journal article" date="2013" name="BMC Genomics">
        <title>Reconstruction of the lipid metabolism for the microalga Monoraphidium neglectum from its genome sequence reveals characteristics suitable for biofuel production.</title>
        <authorList>
            <person name="Bogen C."/>
            <person name="Al-Dilaimi A."/>
            <person name="Albersmeier A."/>
            <person name="Wichmann J."/>
            <person name="Grundmann M."/>
            <person name="Rupp O."/>
            <person name="Lauersen K.J."/>
            <person name="Blifernez-Klassen O."/>
            <person name="Kalinowski J."/>
            <person name="Goesmann A."/>
            <person name="Mussgnug J.H."/>
            <person name="Kruse O."/>
        </authorList>
    </citation>
    <scope>NUCLEOTIDE SEQUENCE [LARGE SCALE GENOMIC DNA]</scope>
    <source>
        <strain evidence="4 5">SAG 48.87</strain>
    </source>
</reference>
<dbReference type="PANTHER" id="PTHR19855:SF11">
    <property type="entry name" value="RIBOSOME BIOGENESIS PROTEIN WDR12"/>
    <property type="match status" value="1"/>
</dbReference>
<dbReference type="InterPro" id="IPR036322">
    <property type="entry name" value="WD40_repeat_dom_sf"/>
</dbReference>
<feature type="compositionally biased region" description="Low complexity" evidence="3">
    <location>
        <begin position="1"/>
        <end position="17"/>
    </location>
</feature>
<gene>
    <name evidence="4" type="ORF">MNEG_10744</name>
</gene>
<evidence type="ECO:0000313" key="5">
    <source>
        <dbReference type="Proteomes" id="UP000054498"/>
    </source>
</evidence>
<dbReference type="KEGG" id="mng:MNEG_10744"/>
<evidence type="ECO:0000256" key="2">
    <source>
        <dbReference type="ARBA" id="ARBA00022737"/>
    </source>
</evidence>
<feature type="compositionally biased region" description="Gly residues" evidence="3">
    <location>
        <begin position="222"/>
        <end position="233"/>
    </location>
</feature>
<keyword evidence="5" id="KW-1185">Reference proteome</keyword>
<dbReference type="PROSITE" id="PS00678">
    <property type="entry name" value="WD_REPEATS_1"/>
    <property type="match status" value="1"/>
</dbReference>
<keyword evidence="1" id="KW-0853">WD repeat</keyword>
<accession>A0A0D2M0R6</accession>
<dbReference type="Gene3D" id="2.130.10.10">
    <property type="entry name" value="YVTN repeat-like/Quinoprotein amine dehydrogenase"/>
    <property type="match status" value="2"/>
</dbReference>
<dbReference type="EMBL" id="KK102660">
    <property type="protein sequence ID" value="KIY97219.1"/>
    <property type="molecule type" value="Genomic_DNA"/>
</dbReference>
<dbReference type="Pfam" id="PF00400">
    <property type="entry name" value="WD40"/>
    <property type="match status" value="2"/>
</dbReference>
<evidence type="ECO:0000313" key="4">
    <source>
        <dbReference type="EMBL" id="KIY97219.1"/>
    </source>
</evidence>
<dbReference type="InterPro" id="IPR001680">
    <property type="entry name" value="WD40_rpt"/>
</dbReference>
<feature type="region of interest" description="Disordered" evidence="3">
    <location>
        <begin position="206"/>
        <end position="233"/>
    </location>
</feature>
<dbReference type="SMART" id="SM00320">
    <property type="entry name" value="WD40"/>
    <property type="match status" value="5"/>
</dbReference>
<dbReference type="InterPro" id="IPR019775">
    <property type="entry name" value="WD40_repeat_CS"/>
</dbReference>
<dbReference type="RefSeq" id="XP_013896239.1">
    <property type="nucleotide sequence ID" value="XM_014040785.1"/>
</dbReference>
<dbReference type="PANTHER" id="PTHR19855">
    <property type="entry name" value="WD40 REPEAT PROTEIN 12, 37"/>
    <property type="match status" value="1"/>
</dbReference>
<dbReference type="InterPro" id="IPR015943">
    <property type="entry name" value="WD40/YVTN_repeat-like_dom_sf"/>
</dbReference>
<dbReference type="AlphaFoldDB" id="A0A0D2M0R6"/>
<feature type="region of interest" description="Disordered" evidence="3">
    <location>
        <begin position="1"/>
        <end position="24"/>
    </location>
</feature>
<evidence type="ECO:0000256" key="1">
    <source>
        <dbReference type="ARBA" id="ARBA00022574"/>
    </source>
</evidence>
<sequence>MAGPPTAMATAAAPQQGLQGPMNPEDLEAARDLLSIQTGGNGWFLITRLKEEVAAGMAAASAPAAGPDGDSTASGPAGAAAAAGGGGWWGRRVSEGAFEVLGEMVVALFSAAAAQEDWRVVLAVLQVSCCVSCTTAAGARRRLIGELASCPTLYCEWLWSGAFAAAVAAAYLGGTNRADLADVVAATLAEFAHVIAGVGAIPEAPPGARGAGRLPTSPAPSPGGGNGQGGGGGGGGGGCNLKGAASAALSGKPGAAAAAAADRGFFIKAGQSPGRGAAAPAAAAAAAIGRKGSGGRAPAAPAAGPAGLLAPGAVQFEAAHAGPVLALAASNGVVVSTSADGSLKVLQTTEGTIRLFACLSLSPGASAAIAAPPRGPLAGSCLALARSGACGAVGNVDGASIWLLDIRGGAPAVELEGHSAPVTQLQLLPPSGAPDAAGPDAALLSCSLDGRVIIWDARAGSSAGGLAAALAAPRSAPLQCVAAQGGGGPLIAAGTRDGAVLVWDVRRPDAPAAECCGHGDWVTQLAFAPPALVGAGDLSSCLWEGAALLGCSNGGAPPVPAARLRGRRAFVAGGAMAYDPASRLVVAGGRDGTVTAWHAAAADGDGGA</sequence>
<proteinExistence type="predicted"/>
<dbReference type="STRING" id="145388.A0A0D2M0R6"/>
<keyword evidence="2" id="KW-0677">Repeat</keyword>
<name>A0A0D2M0R6_9CHLO</name>
<dbReference type="GeneID" id="25727937"/>
<dbReference type="Proteomes" id="UP000054498">
    <property type="component" value="Unassembled WGS sequence"/>
</dbReference>
<organism evidence="4 5">
    <name type="scientific">Monoraphidium neglectum</name>
    <dbReference type="NCBI Taxonomy" id="145388"/>
    <lineage>
        <taxon>Eukaryota</taxon>
        <taxon>Viridiplantae</taxon>
        <taxon>Chlorophyta</taxon>
        <taxon>core chlorophytes</taxon>
        <taxon>Chlorophyceae</taxon>
        <taxon>CS clade</taxon>
        <taxon>Sphaeropleales</taxon>
        <taxon>Selenastraceae</taxon>
        <taxon>Monoraphidium</taxon>
    </lineage>
</organism>
<evidence type="ECO:0000256" key="3">
    <source>
        <dbReference type="SAM" id="MobiDB-lite"/>
    </source>
</evidence>
<dbReference type="SUPFAM" id="SSF50978">
    <property type="entry name" value="WD40 repeat-like"/>
    <property type="match status" value="1"/>
</dbReference>
<protein>
    <submittedName>
        <fullName evidence="4">Uncharacterized protein</fullName>
    </submittedName>
</protein>